<feature type="domain" description="4Fe-4S ferredoxin-type" evidence="9">
    <location>
        <begin position="371"/>
        <end position="401"/>
    </location>
</feature>
<dbReference type="InterPro" id="IPR011538">
    <property type="entry name" value="Nuo51_FMN-bd"/>
</dbReference>
<dbReference type="EC" id="7.-.-.-" evidence="8"/>
<feature type="binding site" evidence="8">
    <location>
        <position position="381"/>
    </location>
    <ligand>
        <name>[4Fe-4S] cluster</name>
        <dbReference type="ChEBI" id="CHEBI:49883"/>
        <label>1</label>
    </ligand>
</feature>
<feature type="binding site" evidence="8">
    <location>
        <position position="420"/>
    </location>
    <ligand>
        <name>[4Fe-4S] cluster</name>
        <dbReference type="ChEBI" id="CHEBI:49883"/>
        <label>2</label>
    </ligand>
</feature>
<keyword evidence="7 8" id="KW-0411">Iron-sulfur</keyword>
<feature type="binding site" evidence="8">
    <location>
        <position position="384"/>
    </location>
    <ligand>
        <name>[4Fe-4S] cluster</name>
        <dbReference type="ChEBI" id="CHEBI:49883"/>
        <label>1</label>
    </ligand>
</feature>
<feature type="binding site" evidence="8">
    <location>
        <position position="391"/>
    </location>
    <ligand>
        <name>[4Fe-4S] cluster</name>
        <dbReference type="ChEBI" id="CHEBI:49883"/>
        <label>2</label>
    </ligand>
</feature>
<dbReference type="PROSITE" id="PS51379">
    <property type="entry name" value="4FE4S_FER_2"/>
    <property type="match status" value="2"/>
</dbReference>
<evidence type="ECO:0000256" key="3">
    <source>
        <dbReference type="ARBA" id="ARBA00022723"/>
    </source>
</evidence>
<keyword evidence="8" id="KW-0997">Cell inner membrane</keyword>
<reference evidence="10 11" key="1">
    <citation type="journal article" date="2014" name="Int. J. Syst. Evol. Microbiol.">
        <title>Complete genome sequence of Corynebacterium casei LMG S-19264T (=DSM 44701T), isolated from a smear-ripened cheese.</title>
        <authorList>
            <consortium name="US DOE Joint Genome Institute (JGI-PGF)"/>
            <person name="Walter F."/>
            <person name="Albersmeier A."/>
            <person name="Kalinowski J."/>
            <person name="Ruckert C."/>
        </authorList>
    </citation>
    <scope>NUCLEOTIDE SEQUENCE [LARGE SCALE GENOMIC DNA]</scope>
    <source>
        <strain evidence="10 11">CGMCC 1.7286</strain>
    </source>
</reference>
<gene>
    <name evidence="8" type="primary">rnfC</name>
    <name evidence="10" type="ORF">GCM10011348_20820</name>
</gene>
<evidence type="ECO:0000313" key="11">
    <source>
        <dbReference type="Proteomes" id="UP000599578"/>
    </source>
</evidence>
<dbReference type="GO" id="GO:0051539">
    <property type="term" value="F:4 iron, 4 sulfur cluster binding"/>
    <property type="evidence" value="ECO:0007669"/>
    <property type="project" value="UniProtKB-KW"/>
</dbReference>
<dbReference type="GO" id="GO:0009055">
    <property type="term" value="F:electron transfer activity"/>
    <property type="evidence" value="ECO:0007669"/>
    <property type="project" value="InterPro"/>
</dbReference>
<keyword evidence="5 8" id="KW-0249">Electron transport</keyword>
<feature type="domain" description="4Fe-4S ferredoxin-type" evidence="9">
    <location>
        <begin position="411"/>
        <end position="440"/>
    </location>
</feature>
<dbReference type="PANTHER" id="PTHR43034:SF2">
    <property type="entry name" value="ION-TRANSLOCATING OXIDOREDUCTASE COMPLEX SUBUNIT C"/>
    <property type="match status" value="1"/>
</dbReference>
<keyword evidence="8" id="KW-0472">Membrane</keyword>
<dbReference type="GO" id="GO:0022900">
    <property type="term" value="P:electron transport chain"/>
    <property type="evidence" value="ECO:0007669"/>
    <property type="project" value="UniProtKB-UniRule"/>
</dbReference>
<evidence type="ECO:0000256" key="4">
    <source>
        <dbReference type="ARBA" id="ARBA00022737"/>
    </source>
</evidence>
<comment type="cofactor">
    <cofactor evidence="8">
        <name>[4Fe-4S] cluster</name>
        <dbReference type="ChEBI" id="CHEBI:49883"/>
    </cofactor>
    <text evidence="8">Binds 2 [4Fe-4S] clusters per subunit.</text>
</comment>
<evidence type="ECO:0000256" key="1">
    <source>
        <dbReference type="ARBA" id="ARBA00022448"/>
    </source>
</evidence>
<protein>
    <recommendedName>
        <fullName evidence="8">Ion-translocating oxidoreductase complex subunit C</fullName>
        <ecNumber evidence="8">7.-.-.-</ecNumber>
    </recommendedName>
    <alternativeName>
        <fullName evidence="8">Rnf electron transport complex subunit C</fullName>
    </alternativeName>
</protein>
<dbReference type="GO" id="GO:0046872">
    <property type="term" value="F:metal ion binding"/>
    <property type="evidence" value="ECO:0007669"/>
    <property type="project" value="UniProtKB-KW"/>
</dbReference>
<evidence type="ECO:0000256" key="5">
    <source>
        <dbReference type="ARBA" id="ARBA00022982"/>
    </source>
</evidence>
<dbReference type="SUPFAM" id="SSF142984">
    <property type="entry name" value="Nqo1 middle domain-like"/>
    <property type="match status" value="1"/>
</dbReference>
<dbReference type="NCBIfam" id="TIGR01945">
    <property type="entry name" value="rnfC"/>
    <property type="match status" value="1"/>
</dbReference>
<keyword evidence="4 8" id="KW-0677">Repeat</keyword>
<sequence>MSTPYPTQSLDSSQYFDTFGDLLGRPWRGGLRLRDHKHLSSGNAIRPFPSGATALAIPLEQGRSRARPCVEPGQRVLKGEVIGVGDERNLWVHASSSGIVKAIAPVTVADRDAPVQAVHIATDGRDEWIARPTPGQPRTLAELADFSMRMGLAGLGGAGFPTGVKLAGAGLTDFLLINGAECEPFITCDDALMRERADMIVRAADFLADLLGAGRTLIGVEGNKPEAVRAVKQSITRAGSRLKVRRLPERYPAGGQPMLIRALCGRRLAPGQLPAAIGVQVLNVASLHALGRAVFAGEPLINRILTLTGSCAHPGNIEAPIGLAVRDLARFAGAETTDIHVGGPMMGRALDDARAVIGKTTGCLIYGARDWLPQPEPAGDCIRCNRCVDVCPMALQPMSLYAAVQDGQHRALKTLNLDACIECGACSLSCPARLPLRDSFRQGKRDLQS</sequence>
<dbReference type="RefSeq" id="WP_188860519.1">
    <property type="nucleotide sequence ID" value="NZ_BMLT01000004.1"/>
</dbReference>
<dbReference type="PROSITE" id="PS00198">
    <property type="entry name" value="4FE4S_FER_1"/>
    <property type="match status" value="1"/>
</dbReference>
<feature type="binding site" evidence="8">
    <location>
        <position position="423"/>
    </location>
    <ligand>
        <name>[4Fe-4S] cluster</name>
        <dbReference type="ChEBI" id="CHEBI:49883"/>
        <label>2</label>
    </ligand>
</feature>
<dbReference type="SUPFAM" id="SSF46548">
    <property type="entry name" value="alpha-helical ferredoxin"/>
    <property type="match status" value="1"/>
</dbReference>
<dbReference type="EMBL" id="BMLT01000004">
    <property type="protein sequence ID" value="GGO81541.1"/>
    <property type="molecule type" value="Genomic_DNA"/>
</dbReference>
<dbReference type="Gene3D" id="3.30.70.20">
    <property type="match status" value="1"/>
</dbReference>
<dbReference type="InterPro" id="IPR017896">
    <property type="entry name" value="4Fe4S_Fe-S-bd"/>
</dbReference>
<dbReference type="Pfam" id="PF13187">
    <property type="entry name" value="Fer4_9"/>
    <property type="match status" value="1"/>
</dbReference>
<comment type="subcellular location">
    <subcellularLocation>
        <location evidence="8">Cell inner membrane</location>
        <topology evidence="8">Peripheral membrane protein</topology>
    </subcellularLocation>
</comment>
<evidence type="ECO:0000313" key="10">
    <source>
        <dbReference type="EMBL" id="GGO81541.1"/>
    </source>
</evidence>
<keyword evidence="8" id="KW-1003">Cell membrane</keyword>
<dbReference type="HAMAP" id="MF_00461">
    <property type="entry name" value="RsxC_RnfC"/>
    <property type="match status" value="1"/>
</dbReference>
<comment type="function">
    <text evidence="8">Part of a membrane-bound complex that couples electron transfer with translocation of ions across the membrane.</text>
</comment>
<comment type="caution">
    <text evidence="10">The sequence shown here is derived from an EMBL/GenBank/DDBJ whole genome shotgun (WGS) entry which is preliminary data.</text>
</comment>
<evidence type="ECO:0000256" key="6">
    <source>
        <dbReference type="ARBA" id="ARBA00023004"/>
    </source>
</evidence>
<keyword evidence="2 8" id="KW-0004">4Fe-4S</keyword>
<dbReference type="PANTHER" id="PTHR43034">
    <property type="entry name" value="ION-TRANSLOCATING OXIDOREDUCTASE COMPLEX SUBUNIT C"/>
    <property type="match status" value="1"/>
</dbReference>
<organism evidence="10 11">
    <name type="scientific">Marinobacterium nitratireducens</name>
    <dbReference type="NCBI Taxonomy" id="518897"/>
    <lineage>
        <taxon>Bacteria</taxon>
        <taxon>Pseudomonadati</taxon>
        <taxon>Pseudomonadota</taxon>
        <taxon>Gammaproteobacteria</taxon>
        <taxon>Oceanospirillales</taxon>
        <taxon>Oceanospirillaceae</taxon>
        <taxon>Marinobacterium</taxon>
    </lineage>
</organism>
<dbReference type="Pfam" id="PF01512">
    <property type="entry name" value="Complex1_51K"/>
    <property type="match status" value="1"/>
</dbReference>
<feature type="binding site" evidence="8">
    <location>
        <position position="430"/>
    </location>
    <ligand>
        <name>[4Fe-4S] cluster</name>
        <dbReference type="ChEBI" id="CHEBI:49883"/>
        <label>1</label>
    </ligand>
</feature>
<comment type="similarity">
    <text evidence="8">Belongs to the 4Fe4S bacterial-type ferredoxin family. RnfC subfamily.</text>
</comment>
<dbReference type="Pfam" id="PF13375">
    <property type="entry name" value="RnfC_N"/>
    <property type="match status" value="1"/>
</dbReference>
<dbReference type="Gene3D" id="3.40.50.11540">
    <property type="entry name" value="NADH-ubiquinone oxidoreductase 51kDa subunit"/>
    <property type="match status" value="1"/>
</dbReference>
<dbReference type="InterPro" id="IPR026902">
    <property type="entry name" value="RnfC_N"/>
</dbReference>
<keyword evidence="11" id="KW-1185">Reference proteome</keyword>
<accession>A0A917ZEV6</accession>
<dbReference type="InterPro" id="IPR017900">
    <property type="entry name" value="4Fe4S_Fe_S_CS"/>
</dbReference>
<name>A0A917ZEV6_9GAMM</name>
<evidence type="ECO:0000256" key="8">
    <source>
        <dbReference type="HAMAP-Rule" id="MF_00461"/>
    </source>
</evidence>
<evidence type="ECO:0000259" key="9">
    <source>
        <dbReference type="PROSITE" id="PS51379"/>
    </source>
</evidence>
<feature type="binding site" evidence="8">
    <location>
        <position position="387"/>
    </location>
    <ligand>
        <name>[4Fe-4S] cluster</name>
        <dbReference type="ChEBI" id="CHEBI:49883"/>
        <label>1</label>
    </ligand>
</feature>
<proteinExistence type="inferred from homology"/>
<dbReference type="NCBIfam" id="NF003454">
    <property type="entry name" value="PRK05035.1"/>
    <property type="match status" value="1"/>
</dbReference>
<comment type="subunit">
    <text evidence="8">The complex is composed of six subunits: RnfA, RnfB, RnfC, RnfD, RnfE and RnfG.</text>
</comment>
<keyword evidence="8" id="KW-1278">Translocase</keyword>
<feature type="binding site" evidence="8">
    <location>
        <position position="426"/>
    </location>
    <ligand>
        <name>[4Fe-4S] cluster</name>
        <dbReference type="ChEBI" id="CHEBI:49883"/>
        <label>2</label>
    </ligand>
</feature>
<keyword evidence="1 8" id="KW-0813">Transport</keyword>
<dbReference type="SUPFAM" id="SSF142019">
    <property type="entry name" value="Nqo1 FMN-binding domain-like"/>
    <property type="match status" value="1"/>
</dbReference>
<dbReference type="GO" id="GO:0005886">
    <property type="term" value="C:plasma membrane"/>
    <property type="evidence" value="ECO:0007669"/>
    <property type="project" value="UniProtKB-SubCell"/>
</dbReference>
<dbReference type="InterPro" id="IPR010208">
    <property type="entry name" value="Ion_transpt_RnfC/RsxC"/>
</dbReference>
<dbReference type="InterPro" id="IPR037225">
    <property type="entry name" value="Nuo51_FMN-bd_sf"/>
</dbReference>
<dbReference type="Proteomes" id="UP000599578">
    <property type="component" value="Unassembled WGS sequence"/>
</dbReference>
<keyword evidence="6 8" id="KW-0408">Iron</keyword>
<evidence type="ECO:0000256" key="7">
    <source>
        <dbReference type="ARBA" id="ARBA00023014"/>
    </source>
</evidence>
<keyword evidence="3 8" id="KW-0479">Metal-binding</keyword>
<dbReference type="AlphaFoldDB" id="A0A917ZEV6"/>
<evidence type="ECO:0000256" key="2">
    <source>
        <dbReference type="ARBA" id="ARBA00022485"/>
    </source>
</evidence>